<name>A0A2N3VF51_9NOCA</name>
<dbReference type="SUPFAM" id="SSF140453">
    <property type="entry name" value="EsxAB dimer-like"/>
    <property type="match status" value="1"/>
</dbReference>
<organism evidence="1 2">
    <name type="scientific">Nocardia fluminea</name>
    <dbReference type="NCBI Taxonomy" id="134984"/>
    <lineage>
        <taxon>Bacteria</taxon>
        <taxon>Bacillati</taxon>
        <taxon>Actinomycetota</taxon>
        <taxon>Actinomycetes</taxon>
        <taxon>Mycobacteriales</taxon>
        <taxon>Nocardiaceae</taxon>
        <taxon>Nocardia</taxon>
    </lineage>
</organism>
<sequence>MRCCREKGVRVSTGEDAPGTNFAIVPDEVTDAGAYVEQVASSLISGLNSLDREVSSVLGNWKGSAADAFGEGWTVAKEGAATVLDALEAMGGLLGVASKTIAGRDISNATTFNSLDLPDLNM</sequence>
<dbReference type="OrthoDB" id="4568027at2"/>
<gene>
    <name evidence="1" type="ORF">ATK86_4637</name>
</gene>
<keyword evidence="2" id="KW-1185">Reference proteome</keyword>
<dbReference type="InterPro" id="IPR036689">
    <property type="entry name" value="ESAT-6-like_sf"/>
</dbReference>
<evidence type="ECO:0000313" key="1">
    <source>
        <dbReference type="EMBL" id="PKV80215.1"/>
    </source>
</evidence>
<accession>A0A2N3VF51</accession>
<dbReference type="Proteomes" id="UP000233766">
    <property type="component" value="Unassembled WGS sequence"/>
</dbReference>
<protein>
    <submittedName>
        <fullName evidence="1">WXG100 family type VII secretion target</fullName>
    </submittedName>
</protein>
<reference evidence="1 2" key="1">
    <citation type="submission" date="2017-12" db="EMBL/GenBank/DDBJ databases">
        <title>Sequencing the genomes of 1000 Actinobacteria strains.</title>
        <authorList>
            <person name="Klenk H.-P."/>
        </authorList>
    </citation>
    <scope>NUCLEOTIDE SEQUENCE [LARGE SCALE GENOMIC DNA]</scope>
    <source>
        <strain evidence="1 2">DSM 44489</strain>
    </source>
</reference>
<dbReference type="Gene3D" id="1.10.287.1060">
    <property type="entry name" value="ESAT-6-like"/>
    <property type="match status" value="1"/>
</dbReference>
<evidence type="ECO:0000313" key="2">
    <source>
        <dbReference type="Proteomes" id="UP000233766"/>
    </source>
</evidence>
<comment type="caution">
    <text evidence="1">The sequence shown here is derived from an EMBL/GenBank/DDBJ whole genome shotgun (WGS) entry which is preliminary data.</text>
</comment>
<dbReference type="InterPro" id="IPR010310">
    <property type="entry name" value="T7SS_ESAT-6-like"/>
</dbReference>
<dbReference type="AlphaFoldDB" id="A0A2N3VF51"/>
<dbReference type="EMBL" id="PJMW01000002">
    <property type="protein sequence ID" value="PKV80215.1"/>
    <property type="molecule type" value="Genomic_DNA"/>
</dbReference>
<proteinExistence type="predicted"/>
<dbReference type="Pfam" id="PF06013">
    <property type="entry name" value="WXG100"/>
    <property type="match status" value="1"/>
</dbReference>